<feature type="region of interest" description="Disordered" evidence="1">
    <location>
        <begin position="242"/>
        <end position="358"/>
    </location>
</feature>
<feature type="region of interest" description="Disordered" evidence="1">
    <location>
        <begin position="476"/>
        <end position="534"/>
    </location>
</feature>
<organism evidence="2">
    <name type="scientific">Nematocida ausubeli (strain ATCC PRA-371 / ERTm2)</name>
    <name type="common">Nematode killer fungus</name>
    <dbReference type="NCBI Taxonomy" id="1913371"/>
    <lineage>
        <taxon>Eukaryota</taxon>
        <taxon>Fungi</taxon>
        <taxon>Fungi incertae sedis</taxon>
        <taxon>Microsporidia</taxon>
        <taxon>Nematocida</taxon>
    </lineage>
</organism>
<dbReference type="HOGENOM" id="CLU_502564_0_0_1"/>
<protein>
    <submittedName>
        <fullName evidence="2">Uncharacterized protein</fullName>
    </submittedName>
</protein>
<feature type="compositionally biased region" description="Basic and acidic residues" evidence="1">
    <location>
        <begin position="271"/>
        <end position="282"/>
    </location>
</feature>
<proteinExistence type="predicted"/>
<reference evidence="2" key="1">
    <citation type="submission" date="2011-03" db="EMBL/GenBank/DDBJ databases">
        <title>The Genome Sequence of Nematocida sp1 strain ERTm2.</title>
        <authorList>
            <consortium name="The Broad Institute Genome Sequencing Platform"/>
            <consortium name="The Broad Institute Genome Sequencing Center for Infectious Disease"/>
            <person name="Cuomo C."/>
            <person name="Troemel E."/>
            <person name="Young S.K."/>
            <person name="Zeng Q."/>
            <person name="Gargeya S."/>
            <person name="Fitzgerald M."/>
            <person name="Haas B."/>
            <person name="Abouelleil A."/>
            <person name="Alvarado L."/>
            <person name="Arachchi H.M."/>
            <person name="Berlin A."/>
            <person name="Brown A."/>
            <person name="Chapman S.B."/>
            <person name="Chen Z."/>
            <person name="Dunbar C."/>
            <person name="Freedman E."/>
            <person name="Gearin G."/>
            <person name="Gellesch M."/>
            <person name="Goldberg J."/>
            <person name="Griggs A."/>
            <person name="Gujja S."/>
            <person name="Heilman E.R."/>
            <person name="Heiman D."/>
            <person name="Howarth C."/>
            <person name="Larson L."/>
            <person name="Lui A."/>
            <person name="MacDonald P.J.P."/>
            <person name="Mehta T."/>
            <person name="Montmayeur A."/>
            <person name="Murphy C."/>
            <person name="Neiman D."/>
            <person name="Pearson M."/>
            <person name="Priest M."/>
            <person name="Roberts A."/>
            <person name="Saif S."/>
            <person name="Shea T."/>
            <person name="Shenoy N."/>
            <person name="Sisk P."/>
            <person name="Stolte C."/>
            <person name="Sykes S."/>
            <person name="White J."/>
            <person name="Yandava C."/>
            <person name="Wortman J."/>
            <person name="Nusbaum C."/>
            <person name="Birren B."/>
        </authorList>
    </citation>
    <scope>NUCLEOTIDE SEQUENCE</scope>
    <source>
        <strain evidence="2">ERTm2</strain>
    </source>
</reference>
<feature type="compositionally biased region" description="Basic and acidic residues" evidence="1">
    <location>
        <begin position="508"/>
        <end position="517"/>
    </location>
</feature>
<dbReference type="AlphaFoldDB" id="H8ZA54"/>
<evidence type="ECO:0000313" key="2">
    <source>
        <dbReference type="EMBL" id="EHY66835.1"/>
    </source>
</evidence>
<feature type="compositionally biased region" description="Polar residues" evidence="1">
    <location>
        <begin position="479"/>
        <end position="507"/>
    </location>
</feature>
<accession>H8ZA54</accession>
<sequence>MSSWIKLIIAELQDHIGSNWIEIGRDIMQTDAMTQAIISHQERLSCDPYGMHRKRVGITRTKYHRYAFKIENIIKEKKGKCRSIRISDTVHSITAYLSNSALNSLKTQDNIAVDISSLHEMYFHLRKGYFMVNTSKDRKISLYIQRMSYVGETPNKKTWNYNTKDVNLDKEIESIRERIEECTEIYKNCMQLPDVPYEVTDFSCLPHNFTESPEDLKKTHSQVYISNGSIISKKTIQTGVLDQEVEHSSDSASSHTIECAKENSDESSSESFRRSQSKKDKTASQIKYVATIPQISHRPKSAQKSTTHPHVNDKLEAPGKKSSNNLDRKINKEAIRSTPEHPLPQKKNHTPPDDTLNSIEITPSVIKDIIRENKDAPSSSNLCEGADVLAKGEVKVDKSSLVYTSLVDTSLVQGNLAEGCLADEDLIKNLFKEDLLKADIQDKSSQDKIDLLKADIQDKSSQDKIDLVKNLFKEDLDKNPSSMHTQPKNSPSMHSTKASNLKNSHPKTSQDKNDQNKSIENNPEWSPVEELSDSQVTEMINETLSRFPAVISISEYKKIQGNK</sequence>
<name>H8ZA54_NEMA1</name>
<feature type="compositionally biased region" description="Basic and acidic residues" evidence="1">
    <location>
        <begin position="326"/>
        <end position="339"/>
    </location>
</feature>
<feature type="compositionally biased region" description="Basic and acidic residues" evidence="1">
    <location>
        <begin position="310"/>
        <end position="319"/>
    </location>
</feature>
<gene>
    <name evidence="2" type="ORF">NERG_00475</name>
</gene>
<dbReference type="EMBL" id="JH604633">
    <property type="protein sequence ID" value="EHY66835.1"/>
    <property type="molecule type" value="Genomic_DNA"/>
</dbReference>
<dbReference type="Proteomes" id="UP000005622">
    <property type="component" value="Unassembled WGS sequence"/>
</dbReference>
<evidence type="ECO:0000256" key="1">
    <source>
        <dbReference type="SAM" id="MobiDB-lite"/>
    </source>
</evidence>